<dbReference type="OrthoDB" id="9812295at2"/>
<keyword evidence="3" id="KW-1185">Reference proteome</keyword>
<dbReference type="Pfam" id="PF13474">
    <property type="entry name" value="SnoaL_3"/>
    <property type="match status" value="1"/>
</dbReference>
<dbReference type="GO" id="GO:0016853">
    <property type="term" value="F:isomerase activity"/>
    <property type="evidence" value="ECO:0007669"/>
    <property type="project" value="UniProtKB-KW"/>
</dbReference>
<dbReference type="RefSeq" id="WP_113956261.1">
    <property type="nucleotide sequence ID" value="NZ_QNRR01000001.1"/>
</dbReference>
<feature type="domain" description="SnoaL-like" evidence="1">
    <location>
        <begin position="18"/>
        <end position="136"/>
    </location>
</feature>
<proteinExistence type="predicted"/>
<dbReference type="InterPro" id="IPR037401">
    <property type="entry name" value="SnoaL-like"/>
</dbReference>
<comment type="caution">
    <text evidence="2">The sequence shown here is derived from an EMBL/GenBank/DDBJ whole genome shotgun (WGS) entry which is preliminary data.</text>
</comment>
<dbReference type="EMBL" id="QNRR01000001">
    <property type="protein sequence ID" value="RBP47318.1"/>
    <property type="molecule type" value="Genomic_DNA"/>
</dbReference>
<organism evidence="2 3">
    <name type="scientific">Roseimicrobium gellanilyticum</name>
    <dbReference type="NCBI Taxonomy" id="748857"/>
    <lineage>
        <taxon>Bacteria</taxon>
        <taxon>Pseudomonadati</taxon>
        <taxon>Verrucomicrobiota</taxon>
        <taxon>Verrucomicrobiia</taxon>
        <taxon>Verrucomicrobiales</taxon>
        <taxon>Verrucomicrobiaceae</taxon>
        <taxon>Roseimicrobium</taxon>
    </lineage>
</organism>
<dbReference type="AlphaFoldDB" id="A0A366HVJ2"/>
<dbReference type="Gene3D" id="3.10.450.50">
    <property type="match status" value="1"/>
</dbReference>
<keyword evidence="2" id="KW-0413">Isomerase</keyword>
<reference evidence="2 3" key="1">
    <citation type="submission" date="2018-06" db="EMBL/GenBank/DDBJ databases">
        <title>Genomic Encyclopedia of Type Strains, Phase IV (KMG-IV): sequencing the most valuable type-strain genomes for metagenomic binning, comparative biology and taxonomic classification.</title>
        <authorList>
            <person name="Goeker M."/>
        </authorList>
    </citation>
    <scope>NUCLEOTIDE SEQUENCE [LARGE SCALE GENOMIC DNA]</scope>
    <source>
        <strain evidence="2 3">DSM 25532</strain>
    </source>
</reference>
<sequence>MIAEPPSSIDSEAELKELTHCWAEAVHTKNLATLQKFYAPDVVMYDAAPPLVTEGVMTFARNTAEWFATWPGPIGLELKELQVHVSGDIAFSHSLNHLQGKRTGEPDTDVWMRMTLGWRKMDGVWRIVHEHSSVPFYMEPPYKAALDLKP</sequence>
<protein>
    <submittedName>
        <fullName evidence="2">Ketosteroid isomerase-like protein</fullName>
    </submittedName>
</protein>
<evidence type="ECO:0000259" key="1">
    <source>
        <dbReference type="Pfam" id="PF13474"/>
    </source>
</evidence>
<gene>
    <name evidence="2" type="ORF">DES53_101115</name>
</gene>
<evidence type="ECO:0000313" key="3">
    <source>
        <dbReference type="Proteomes" id="UP000253426"/>
    </source>
</evidence>
<dbReference type="Proteomes" id="UP000253426">
    <property type="component" value="Unassembled WGS sequence"/>
</dbReference>
<name>A0A366HVJ2_9BACT</name>
<dbReference type="SUPFAM" id="SSF54427">
    <property type="entry name" value="NTF2-like"/>
    <property type="match status" value="1"/>
</dbReference>
<dbReference type="InterPro" id="IPR032710">
    <property type="entry name" value="NTF2-like_dom_sf"/>
</dbReference>
<evidence type="ECO:0000313" key="2">
    <source>
        <dbReference type="EMBL" id="RBP47318.1"/>
    </source>
</evidence>
<accession>A0A366HVJ2</accession>